<dbReference type="AlphaFoldDB" id="A0A844GAN6"/>
<dbReference type="InterPro" id="IPR019596">
    <property type="entry name" value="Phage_Mu_GpM_tail_tub"/>
</dbReference>
<evidence type="ECO:0000313" key="2">
    <source>
        <dbReference type="Proteomes" id="UP000446658"/>
    </source>
</evidence>
<organism evidence="1 2">
    <name type="scientific">Paludibacterium denitrificans</name>
    <dbReference type="NCBI Taxonomy" id="2675226"/>
    <lineage>
        <taxon>Bacteria</taxon>
        <taxon>Pseudomonadati</taxon>
        <taxon>Pseudomonadota</taxon>
        <taxon>Betaproteobacteria</taxon>
        <taxon>Neisseriales</taxon>
        <taxon>Chromobacteriaceae</taxon>
        <taxon>Paludibacterium</taxon>
    </lineage>
</organism>
<evidence type="ECO:0000313" key="1">
    <source>
        <dbReference type="EMBL" id="MTD32410.1"/>
    </source>
</evidence>
<dbReference type="Pfam" id="PF10618">
    <property type="entry name" value="Tail_tube"/>
    <property type="match status" value="1"/>
</dbReference>
<dbReference type="EMBL" id="WLYX01000001">
    <property type="protein sequence ID" value="MTD32410.1"/>
    <property type="molecule type" value="Genomic_DNA"/>
</dbReference>
<protein>
    <submittedName>
        <fullName evidence="1">Uncharacterized protein</fullName>
    </submittedName>
</protein>
<reference evidence="1 2" key="1">
    <citation type="submission" date="2019-11" db="EMBL/GenBank/DDBJ databases">
        <title>Draft genome sequence of Paludibacterium sp. dN18-1.</title>
        <authorList>
            <person name="Im W.-T."/>
        </authorList>
    </citation>
    <scope>NUCLEOTIDE SEQUENCE [LARGE SCALE GENOMIC DNA]</scope>
    <source>
        <strain evidence="2">dN 18-1</strain>
    </source>
</reference>
<proteinExistence type="predicted"/>
<comment type="caution">
    <text evidence="1">The sequence shown here is derived from an EMBL/GenBank/DDBJ whole genome shotgun (WGS) entry which is preliminary data.</text>
</comment>
<dbReference type="Proteomes" id="UP000446658">
    <property type="component" value="Unassembled WGS sequence"/>
</dbReference>
<dbReference type="RefSeq" id="WP_230368821.1">
    <property type="nucleotide sequence ID" value="NZ_WLYX01000001.1"/>
</dbReference>
<accession>A0A844GAN6</accession>
<keyword evidence="2" id="KW-1185">Reference proteome</keyword>
<gene>
    <name evidence="1" type="ORF">GKE73_01245</name>
</gene>
<sequence length="116" mass="12528">MGMTGLCFININGRRVRSKEGANMKPGGLIQEPVNDANGYCGMANKENKNSEVKFIIPHSSEDDVTALQAMKDATLVFETDSGQRYLIRDAGTIGEVDFKGKEVDITMGGAPAELM</sequence>
<name>A0A844GAN6_9NEIS</name>